<evidence type="ECO:0000259" key="2">
    <source>
        <dbReference type="Pfam" id="PF05627"/>
    </source>
</evidence>
<evidence type="ECO:0000313" key="4">
    <source>
        <dbReference type="Proteomes" id="UP000017836"/>
    </source>
</evidence>
<dbReference type="PANTHER" id="PTHR33159:SF101">
    <property type="entry name" value="OS04G0379600 PROTEIN"/>
    <property type="match status" value="1"/>
</dbReference>
<dbReference type="OMA" id="WHDNDET"/>
<protein>
    <recommendedName>
        <fullName evidence="2">RIN4 pathogenic type III effector avirulence factor Avr cleavage site domain-containing protein</fullName>
    </recommendedName>
</protein>
<gene>
    <name evidence="3" type="ORF">AMTR_s00074p00139690</name>
</gene>
<dbReference type="InterPro" id="IPR008700">
    <property type="entry name" value="TypeIII_avirulence_cleave"/>
</dbReference>
<dbReference type="GO" id="GO:0005886">
    <property type="term" value="C:plasma membrane"/>
    <property type="evidence" value="ECO:0000318"/>
    <property type="project" value="GO_Central"/>
</dbReference>
<sequence>MARNSGLGRTIATPNSISMYTQINHSHVPEFGNWESGENVPYTQYFENAVKTRGTGGKIMNPNDPEENPEAFRYGTADSKSFDASPLHLASTSPKRRQYERHQSDVAERHGYPMYSPSRYDSGARKVMHGSPIHGHTSYGRDMQSQGNSGSSPLRVRKSSRDGGHGLSPTSPVRFRSKGGNSRDDDQLESVAAVPKFGAWDDRDPTSGDGFTVLFNKVKEERQIRAAKPPVIPTKPVVYPTSYKKHNGSTRSSI</sequence>
<dbReference type="HOGENOM" id="CLU_057946_0_0_1"/>
<organism evidence="3 4">
    <name type="scientific">Amborella trichopoda</name>
    <dbReference type="NCBI Taxonomy" id="13333"/>
    <lineage>
        <taxon>Eukaryota</taxon>
        <taxon>Viridiplantae</taxon>
        <taxon>Streptophyta</taxon>
        <taxon>Embryophyta</taxon>
        <taxon>Tracheophyta</taxon>
        <taxon>Spermatophyta</taxon>
        <taxon>Magnoliopsida</taxon>
        <taxon>Amborellales</taxon>
        <taxon>Amborellaceae</taxon>
        <taxon>Amborella</taxon>
    </lineage>
</organism>
<accession>W1NM34</accession>
<dbReference type="PANTHER" id="PTHR33159">
    <property type="entry name" value="RPM1-INTERACTING PROTEIN 4 (RIN4) FAMILY PROTEIN"/>
    <property type="match status" value="1"/>
</dbReference>
<dbReference type="Gramene" id="ERM96932">
    <property type="protein sequence ID" value="ERM96932"/>
    <property type="gene ID" value="AMTR_s00074p00139690"/>
</dbReference>
<feature type="region of interest" description="Disordered" evidence="1">
    <location>
        <begin position="53"/>
        <end position="190"/>
    </location>
</feature>
<keyword evidence="4" id="KW-1185">Reference proteome</keyword>
<dbReference type="InterPro" id="IPR040387">
    <property type="entry name" value="RIN4/NOI4"/>
</dbReference>
<proteinExistence type="predicted"/>
<feature type="domain" description="RIN4 pathogenic type III effector avirulence factor Avr cleavage site" evidence="2">
    <location>
        <begin position="25"/>
        <end position="51"/>
    </location>
</feature>
<feature type="compositionally biased region" description="Basic and acidic residues" evidence="1">
    <location>
        <begin position="100"/>
        <end position="111"/>
    </location>
</feature>
<evidence type="ECO:0000256" key="1">
    <source>
        <dbReference type="SAM" id="MobiDB-lite"/>
    </source>
</evidence>
<dbReference type="Proteomes" id="UP000017836">
    <property type="component" value="Unassembled WGS sequence"/>
</dbReference>
<evidence type="ECO:0000313" key="3">
    <source>
        <dbReference type="EMBL" id="ERM96932.1"/>
    </source>
</evidence>
<reference evidence="4" key="1">
    <citation type="journal article" date="2013" name="Science">
        <title>The Amborella genome and the evolution of flowering plants.</title>
        <authorList>
            <consortium name="Amborella Genome Project"/>
        </authorList>
    </citation>
    <scope>NUCLEOTIDE SEQUENCE [LARGE SCALE GENOMIC DNA]</scope>
</reference>
<feature type="compositionally biased region" description="Polar residues" evidence="1">
    <location>
        <begin position="143"/>
        <end position="152"/>
    </location>
</feature>
<dbReference type="EMBL" id="KI396637">
    <property type="protein sequence ID" value="ERM96932.1"/>
    <property type="molecule type" value="Genomic_DNA"/>
</dbReference>
<name>W1NM34_AMBTC</name>
<feature type="region of interest" description="Disordered" evidence="1">
    <location>
        <begin position="226"/>
        <end position="254"/>
    </location>
</feature>
<feature type="domain" description="RIN4 pathogenic type III effector avirulence factor Avr cleavage site" evidence="2">
    <location>
        <begin position="192"/>
        <end position="223"/>
    </location>
</feature>
<dbReference type="Pfam" id="PF05627">
    <property type="entry name" value="AvrRpt-cleavage"/>
    <property type="match status" value="2"/>
</dbReference>
<dbReference type="eggNOG" id="ENOG502S4Z0">
    <property type="taxonomic scope" value="Eukaryota"/>
</dbReference>
<dbReference type="AlphaFoldDB" id="W1NM34"/>